<dbReference type="OMA" id="GMATPFH"/>
<organism evidence="3 4">
    <name type="scientific">Protomyces lactucae-debilis</name>
    <dbReference type="NCBI Taxonomy" id="2754530"/>
    <lineage>
        <taxon>Eukaryota</taxon>
        <taxon>Fungi</taxon>
        <taxon>Dikarya</taxon>
        <taxon>Ascomycota</taxon>
        <taxon>Taphrinomycotina</taxon>
        <taxon>Taphrinomycetes</taxon>
        <taxon>Taphrinales</taxon>
        <taxon>Protomycetaceae</taxon>
        <taxon>Protomyces</taxon>
    </lineage>
</organism>
<dbReference type="GO" id="GO:0030674">
    <property type="term" value="F:protein-macromolecule adaptor activity"/>
    <property type="evidence" value="ECO:0007669"/>
    <property type="project" value="TreeGrafter"/>
</dbReference>
<dbReference type="InterPro" id="IPR014752">
    <property type="entry name" value="Arrestin-like_C"/>
</dbReference>
<name>A0A1Y2FDR4_PROLT</name>
<dbReference type="SMART" id="SM01017">
    <property type="entry name" value="Arrestin_C"/>
    <property type="match status" value="1"/>
</dbReference>
<feature type="compositionally biased region" description="Polar residues" evidence="1">
    <location>
        <begin position="429"/>
        <end position="442"/>
    </location>
</feature>
<comment type="caution">
    <text evidence="3">The sequence shown here is derived from an EMBL/GenBank/DDBJ whole genome shotgun (WGS) entry which is preliminary data.</text>
</comment>
<dbReference type="GO" id="GO:0005886">
    <property type="term" value="C:plasma membrane"/>
    <property type="evidence" value="ECO:0007669"/>
    <property type="project" value="TreeGrafter"/>
</dbReference>
<feature type="region of interest" description="Disordered" evidence="1">
    <location>
        <begin position="368"/>
        <end position="391"/>
    </location>
</feature>
<accession>A0A1Y2FDR4</accession>
<dbReference type="PANTHER" id="PTHR11188:SF17">
    <property type="entry name" value="FI21816P1"/>
    <property type="match status" value="1"/>
</dbReference>
<dbReference type="Gene3D" id="2.60.40.640">
    <property type="match status" value="1"/>
</dbReference>
<evidence type="ECO:0000313" key="4">
    <source>
        <dbReference type="Proteomes" id="UP000193685"/>
    </source>
</evidence>
<dbReference type="GO" id="GO:0070086">
    <property type="term" value="P:ubiquitin-dependent endocytosis"/>
    <property type="evidence" value="ECO:0007669"/>
    <property type="project" value="TreeGrafter"/>
</dbReference>
<dbReference type="InterPro" id="IPR050357">
    <property type="entry name" value="Arrestin_domain-protein"/>
</dbReference>
<dbReference type="STRING" id="56484.A0A1Y2FDR4"/>
<dbReference type="GO" id="GO:0031625">
    <property type="term" value="F:ubiquitin protein ligase binding"/>
    <property type="evidence" value="ECO:0007669"/>
    <property type="project" value="TreeGrafter"/>
</dbReference>
<feature type="compositionally biased region" description="Polar residues" evidence="1">
    <location>
        <begin position="406"/>
        <end position="418"/>
    </location>
</feature>
<feature type="domain" description="Arrestin C-terminal-like" evidence="2">
    <location>
        <begin position="187"/>
        <end position="329"/>
    </location>
</feature>
<reference evidence="3 4" key="1">
    <citation type="submission" date="2016-07" db="EMBL/GenBank/DDBJ databases">
        <title>Pervasive Adenine N6-methylation of Active Genes in Fungi.</title>
        <authorList>
            <consortium name="DOE Joint Genome Institute"/>
            <person name="Mondo S.J."/>
            <person name="Dannebaum R.O."/>
            <person name="Kuo R.C."/>
            <person name="Labutti K."/>
            <person name="Haridas S."/>
            <person name="Kuo A."/>
            <person name="Salamov A."/>
            <person name="Ahrendt S.R."/>
            <person name="Lipzen A."/>
            <person name="Sullivan W."/>
            <person name="Andreopoulos W.B."/>
            <person name="Clum A."/>
            <person name="Lindquist E."/>
            <person name="Daum C."/>
            <person name="Ramamoorthy G.K."/>
            <person name="Gryganskyi A."/>
            <person name="Culley D."/>
            <person name="Magnuson J.K."/>
            <person name="James T.Y."/>
            <person name="O'Malley M.A."/>
            <person name="Stajich J.E."/>
            <person name="Spatafora J.W."/>
            <person name="Visel A."/>
            <person name="Grigoriev I.V."/>
        </authorList>
    </citation>
    <scope>NUCLEOTIDE SEQUENCE [LARGE SCALE GENOMIC DNA]</scope>
    <source>
        <strain evidence="3 4">12-1054</strain>
    </source>
</reference>
<dbReference type="PANTHER" id="PTHR11188">
    <property type="entry name" value="ARRESTIN DOMAIN CONTAINING PROTEIN"/>
    <property type="match status" value="1"/>
</dbReference>
<dbReference type="InterPro" id="IPR011022">
    <property type="entry name" value="Arrestin_C-like"/>
</dbReference>
<evidence type="ECO:0000259" key="2">
    <source>
        <dbReference type="SMART" id="SM01017"/>
    </source>
</evidence>
<dbReference type="InterPro" id="IPR014756">
    <property type="entry name" value="Ig_E-set"/>
</dbReference>
<feature type="region of interest" description="Disordered" evidence="1">
    <location>
        <begin position="406"/>
        <end position="455"/>
    </location>
</feature>
<dbReference type="GeneID" id="63787156"/>
<dbReference type="RefSeq" id="XP_040724832.1">
    <property type="nucleotide sequence ID" value="XM_040870557.1"/>
</dbReference>
<dbReference type="Proteomes" id="UP000193685">
    <property type="component" value="Unassembled WGS sequence"/>
</dbReference>
<dbReference type="EMBL" id="MCFI01000011">
    <property type="protein sequence ID" value="ORY81456.1"/>
    <property type="molecule type" value="Genomic_DNA"/>
</dbReference>
<dbReference type="GO" id="GO:0005829">
    <property type="term" value="C:cytosol"/>
    <property type="evidence" value="ECO:0007669"/>
    <property type="project" value="TreeGrafter"/>
</dbReference>
<feature type="region of interest" description="Disordered" evidence="1">
    <location>
        <begin position="478"/>
        <end position="510"/>
    </location>
</feature>
<proteinExistence type="predicted"/>
<protein>
    <submittedName>
        <fullName evidence="3">Or S-antigen, N-terminal domain-domain-containing protein</fullName>
    </submittedName>
</protein>
<dbReference type="Pfam" id="PF02752">
    <property type="entry name" value="Arrestin_C"/>
    <property type="match status" value="1"/>
</dbReference>
<dbReference type="OrthoDB" id="2333384at2759"/>
<dbReference type="AlphaFoldDB" id="A0A1Y2FDR4"/>
<dbReference type="InterPro" id="IPR011021">
    <property type="entry name" value="Arrestin-like_N"/>
</dbReference>
<sequence>MNLLRGSSSTAANVATLFEIRIDSQDRDVIVLRGDPSDCPGAILKGVLVMSLHDPIQAKNITLTLRGKARASWQEQYLMANRSQASRLQKEENVIYENTWSFMSFSSHNKSMGSGNYEYPFEVTLPGDLPETVEGLDYGSIKYTMTATVERPGFAHNLTTHKTLRVVRTLSIDSLEMAQTLSVDNTWPNKIEYAISIPTKSYPIGSTIPINFKLVPLLKGLQIAKIVCVLKEYQSLSIENGYHGAPAKKEVDRTIATCTIDNLDKNVPNWDIDESLTIPSSLNKCTQDCEVVHIKIRHKLKFTVGLQNPDGHISELRAALPVSLLIPPTLFSGGTSYSNLNSADPANQLPCYESHIWDRLYDGVETPLPSGANTPARSRRGSFEAGAAGTLDSEVQRRALMAGLNRLTTSNPGSTGHQTPPIPVGNGSAHATGSVTPASGHSTPHLRSLPNSYSHPTFTEAELSASLAASGDPIPVSGASNSAITSPHLRPGASSVEHSHMPSDDTPAPFTDEEVISLSRIPSYTTATTRAAAAPLSSSLPDYMNDSAPGTGTSTPHLYDHGGHSSHYNPPNQVTTGFAAQQPHLAHTTAERKRRHSPRWRDHKLRDMRIIGRAY</sequence>
<keyword evidence="4" id="KW-1185">Reference proteome</keyword>
<evidence type="ECO:0000313" key="3">
    <source>
        <dbReference type="EMBL" id="ORY81456.1"/>
    </source>
</evidence>
<dbReference type="SUPFAM" id="SSF81296">
    <property type="entry name" value="E set domains"/>
    <property type="match status" value="1"/>
</dbReference>
<evidence type="ECO:0000256" key="1">
    <source>
        <dbReference type="SAM" id="MobiDB-lite"/>
    </source>
</evidence>
<dbReference type="Pfam" id="PF00339">
    <property type="entry name" value="Arrestin_N"/>
    <property type="match status" value="1"/>
</dbReference>
<gene>
    <name evidence="3" type="ORF">BCR37DRAFT_387730</name>
</gene>